<dbReference type="InterPro" id="IPR007612">
    <property type="entry name" value="LOR"/>
</dbReference>
<name>A0A2S7I7J1_9FLAO</name>
<accession>A0A2S7I7J1</accession>
<evidence type="ECO:0000313" key="2">
    <source>
        <dbReference type="Proteomes" id="UP000238565"/>
    </source>
</evidence>
<dbReference type="EMBL" id="PTPZ01000001">
    <property type="protein sequence ID" value="PPZ92550.1"/>
    <property type="molecule type" value="Genomic_DNA"/>
</dbReference>
<protein>
    <recommendedName>
        <fullName evidence="3">LURP-one-related family protein</fullName>
    </recommendedName>
</protein>
<organism evidence="1 2">
    <name type="scientific">Cloacibacterium normanense</name>
    <dbReference type="NCBI Taxonomy" id="237258"/>
    <lineage>
        <taxon>Bacteria</taxon>
        <taxon>Pseudomonadati</taxon>
        <taxon>Bacteroidota</taxon>
        <taxon>Flavobacteriia</taxon>
        <taxon>Flavobacteriales</taxon>
        <taxon>Weeksellaceae</taxon>
    </lineage>
</organism>
<evidence type="ECO:0008006" key="3">
    <source>
        <dbReference type="Google" id="ProtNLM"/>
    </source>
</evidence>
<dbReference type="Proteomes" id="UP000238565">
    <property type="component" value="Unassembled WGS sequence"/>
</dbReference>
<reference evidence="1 2" key="1">
    <citation type="submission" date="2018-02" db="EMBL/GenBank/DDBJ databases">
        <title>Draft genome sequence of bacterial isolates from marine environment.</title>
        <authorList>
            <person name="Singh S.K."/>
            <person name="Hill R."/>
            <person name="Major S."/>
            <person name="Cai H."/>
            <person name="Li Y."/>
        </authorList>
    </citation>
    <scope>NUCLEOTIDE SEQUENCE [LARGE SCALE GENOMIC DNA]</scope>
    <source>
        <strain evidence="1 2">IMET F</strain>
    </source>
</reference>
<sequence>MSMQNLQYPLFLKFKISTLASDFNISDKNGNSLAYVRQKLFKLKEDVVVYNNESRTQENFRIRANQWIDFNASYAITDHTGKNLGKIARKGMRSIWKATYFVMDAFDNQKYKVQEENAWVKIIDGFFTEIPILGIFTGYFFNPTYIVHDNNEKEIYRLKKMPSFFGRKFQLDQINDIADEDETLVVLSLMMMVLLERAKG</sequence>
<comment type="caution">
    <text evidence="1">The sequence shown here is derived from an EMBL/GenBank/DDBJ whole genome shotgun (WGS) entry which is preliminary data.</text>
</comment>
<evidence type="ECO:0000313" key="1">
    <source>
        <dbReference type="EMBL" id="PPZ92550.1"/>
    </source>
</evidence>
<dbReference type="AlphaFoldDB" id="A0A2S7I7J1"/>
<dbReference type="Pfam" id="PF04525">
    <property type="entry name" value="LOR"/>
    <property type="match status" value="1"/>
</dbReference>
<gene>
    <name evidence="1" type="ORF">C3729_00610</name>
</gene>
<proteinExistence type="predicted"/>